<gene>
    <name evidence="2" type="ORF">Q8A57_07790</name>
</gene>
<dbReference type="InterPro" id="IPR002545">
    <property type="entry name" value="CheW-lke_dom"/>
</dbReference>
<evidence type="ECO:0000313" key="3">
    <source>
        <dbReference type="Proteomes" id="UP001178354"/>
    </source>
</evidence>
<feature type="domain" description="CheW-like" evidence="1">
    <location>
        <begin position="18"/>
        <end position="148"/>
    </location>
</feature>
<dbReference type="GO" id="GO:0007165">
    <property type="term" value="P:signal transduction"/>
    <property type="evidence" value="ECO:0007669"/>
    <property type="project" value="InterPro"/>
</dbReference>
<evidence type="ECO:0000259" key="1">
    <source>
        <dbReference type="Pfam" id="PF01584"/>
    </source>
</evidence>
<accession>A0AAW8B5U5</accession>
<dbReference type="GO" id="GO:0006935">
    <property type="term" value="P:chemotaxis"/>
    <property type="evidence" value="ECO:0007669"/>
    <property type="project" value="InterPro"/>
</dbReference>
<dbReference type="EMBL" id="JAUUUU010000003">
    <property type="protein sequence ID" value="MDP1520864.1"/>
    <property type="molecule type" value="Genomic_DNA"/>
</dbReference>
<proteinExistence type="predicted"/>
<sequence>MNELQTDSGLLQTEVDSLFVSIQGHRLLVPAAGVAEVVQQVVCEPADEPDWLVGWMEWRLQRIPLVSFERLGENGGSQSPGRMALVLHAMTDNQKFNFFALQIQGFPHLMRMTPADLMQEMSTESHPFAIMAVAMDSWQALIPDLEKLEHYLSEQLYP</sequence>
<dbReference type="InterPro" id="IPR036061">
    <property type="entry name" value="CheW-like_dom_sf"/>
</dbReference>
<dbReference type="SUPFAM" id="SSF50341">
    <property type="entry name" value="CheW-like"/>
    <property type="match status" value="1"/>
</dbReference>
<protein>
    <submittedName>
        <fullName evidence="2">Chemotaxis protein CheW</fullName>
    </submittedName>
</protein>
<dbReference type="Proteomes" id="UP001178354">
    <property type="component" value="Unassembled WGS sequence"/>
</dbReference>
<reference evidence="2" key="2">
    <citation type="submission" date="2023-08" db="EMBL/GenBank/DDBJ databases">
        <authorList>
            <person name="Luo J."/>
        </authorList>
    </citation>
    <scope>NUCLEOTIDE SEQUENCE</scope>
    <source>
        <strain evidence="2">DSM 25064</strain>
    </source>
</reference>
<organism evidence="2 3">
    <name type="scientific">Porticoccus litoralis</name>
    <dbReference type="NCBI Taxonomy" id="434086"/>
    <lineage>
        <taxon>Bacteria</taxon>
        <taxon>Pseudomonadati</taxon>
        <taxon>Pseudomonadota</taxon>
        <taxon>Gammaproteobacteria</taxon>
        <taxon>Cellvibrionales</taxon>
        <taxon>Porticoccaceae</taxon>
        <taxon>Porticoccus</taxon>
    </lineage>
</organism>
<comment type="caution">
    <text evidence="2">The sequence shown here is derived from an EMBL/GenBank/DDBJ whole genome shotgun (WGS) entry which is preliminary data.</text>
</comment>
<keyword evidence="3" id="KW-1185">Reference proteome</keyword>
<reference evidence="2" key="1">
    <citation type="journal article" date="2010" name="Int. J. Syst. Evol. Microbiol.">
        <title>Porticoccus litoralis gen. nov., sp. nov., a gammaproteobacterium isolated from the Yellow Sea.</title>
        <authorList>
            <person name="Oh H.M."/>
            <person name="Kim H."/>
            <person name="Kim K.M."/>
            <person name="Min G.S."/>
            <person name="Cho J.C."/>
        </authorList>
    </citation>
    <scope>NUCLEOTIDE SEQUENCE</scope>
    <source>
        <strain evidence="2">DSM 25064</strain>
    </source>
</reference>
<name>A0AAW8B5U5_9GAMM</name>
<dbReference type="AlphaFoldDB" id="A0AAW8B5U5"/>
<evidence type="ECO:0000313" key="2">
    <source>
        <dbReference type="EMBL" id="MDP1520864.1"/>
    </source>
</evidence>
<dbReference type="RefSeq" id="WP_305170444.1">
    <property type="nucleotide sequence ID" value="NZ_JAUUUU010000003.1"/>
</dbReference>
<dbReference type="Pfam" id="PF01584">
    <property type="entry name" value="CheW"/>
    <property type="match status" value="1"/>
</dbReference>